<dbReference type="OMA" id="FMSHAQG"/>
<feature type="compositionally biased region" description="Low complexity" evidence="1">
    <location>
        <begin position="98"/>
        <end position="121"/>
    </location>
</feature>
<feature type="region of interest" description="Disordered" evidence="1">
    <location>
        <begin position="377"/>
        <end position="405"/>
    </location>
</feature>
<feature type="region of interest" description="Disordered" evidence="1">
    <location>
        <begin position="91"/>
        <end position="224"/>
    </location>
</feature>
<accession>A0A139AH62</accession>
<dbReference type="AlphaFoldDB" id="A0A139AH62"/>
<organism evidence="2 3">
    <name type="scientific">Gonapodya prolifera (strain JEL478)</name>
    <name type="common">Monoblepharis prolifera</name>
    <dbReference type="NCBI Taxonomy" id="1344416"/>
    <lineage>
        <taxon>Eukaryota</taxon>
        <taxon>Fungi</taxon>
        <taxon>Fungi incertae sedis</taxon>
        <taxon>Chytridiomycota</taxon>
        <taxon>Chytridiomycota incertae sedis</taxon>
        <taxon>Monoblepharidomycetes</taxon>
        <taxon>Monoblepharidales</taxon>
        <taxon>Gonapodyaceae</taxon>
        <taxon>Gonapodya</taxon>
    </lineage>
</organism>
<feature type="compositionally biased region" description="Low complexity" evidence="1">
    <location>
        <begin position="21"/>
        <end position="31"/>
    </location>
</feature>
<feature type="compositionally biased region" description="Pro residues" evidence="1">
    <location>
        <begin position="292"/>
        <end position="301"/>
    </location>
</feature>
<feature type="compositionally biased region" description="Pro residues" evidence="1">
    <location>
        <begin position="458"/>
        <end position="474"/>
    </location>
</feature>
<feature type="region of interest" description="Disordered" evidence="1">
    <location>
        <begin position="250"/>
        <end position="322"/>
    </location>
</feature>
<dbReference type="Proteomes" id="UP000070544">
    <property type="component" value="Unassembled WGS sequence"/>
</dbReference>
<feature type="region of interest" description="Disordered" evidence="1">
    <location>
        <begin position="613"/>
        <end position="652"/>
    </location>
</feature>
<feature type="region of interest" description="Disordered" evidence="1">
    <location>
        <begin position="457"/>
        <end position="487"/>
    </location>
</feature>
<feature type="region of interest" description="Disordered" evidence="1">
    <location>
        <begin position="1"/>
        <end position="76"/>
    </location>
</feature>
<sequence length="652" mass="66950">MSRGAVDQGARKRSGREDDFPAPLRSILSLPLPSPATPTVPYSFHNFNPHPSAMTPKSPAPNHNQVSPHPGRVPTQLDVLVDAATNSAHLAPAADSFQASQHAKAQSQAQAQAQAQSMEQQPKFIWHPSQPPAPPPPRTSSQAYSSVYHHSDLPSAKRSRTDGNWGPNPPTSAPLPQADVDMSPTESRHTQQQPHLNQSASQGSLSSSDDQESGGPNLVSRSGSRRNVHNLSILTANITGAAAAAAGAGAEANGSAPPANGVQALRTTIPPQPASATFPYAAAQPRSAGPNGPGPGFPMMPGPATSLPSAHPGDPSPGASQVSRRYLVAEPGQKPTTVLLMSPISATPGGGYPHFMSHAQGPASPYPPMGLAPPASPYPISAAPTSHPSPLPPSTPAPPPSAHPTRYLVITTPTVQGDASAAQGPPITPSAYYLPPATTSAASGSMIMPIQTRVLLHPMPPSAKSPRSPYPNSPYPNGTGNGGAPGQLVLPVAASPLARLGHGELPPKAQLLAAVDALYETHAGLKRAREEVEEVLRSHRTRPTFPTAPPSPPTTAAGATSSDIPASLSSSSSSATAAAEAHFNALSRDLWAQVQGALREVDQRLKTVEARCGVERRVGAGGAGGADADESGGDMDVETKADVDQHVNGGAR</sequence>
<feature type="compositionally biased region" description="Low complexity" evidence="1">
    <location>
        <begin position="250"/>
        <end position="261"/>
    </location>
</feature>
<reference evidence="2 3" key="1">
    <citation type="journal article" date="2015" name="Genome Biol. Evol.">
        <title>Phylogenomic analyses indicate that early fungi evolved digesting cell walls of algal ancestors of land plants.</title>
        <authorList>
            <person name="Chang Y."/>
            <person name="Wang S."/>
            <person name="Sekimoto S."/>
            <person name="Aerts A.L."/>
            <person name="Choi C."/>
            <person name="Clum A."/>
            <person name="LaButti K.M."/>
            <person name="Lindquist E.A."/>
            <person name="Yee Ngan C."/>
            <person name="Ohm R.A."/>
            <person name="Salamov A.A."/>
            <person name="Grigoriev I.V."/>
            <person name="Spatafora J.W."/>
            <person name="Berbee M.L."/>
        </authorList>
    </citation>
    <scope>NUCLEOTIDE SEQUENCE [LARGE SCALE GENOMIC DNA]</scope>
    <source>
        <strain evidence="2 3">JEL478</strain>
    </source>
</reference>
<keyword evidence="3" id="KW-1185">Reference proteome</keyword>
<feature type="compositionally biased region" description="Pro residues" evidence="1">
    <location>
        <begin position="387"/>
        <end position="402"/>
    </location>
</feature>
<feature type="compositionally biased region" description="Low complexity" evidence="1">
    <location>
        <begin position="198"/>
        <end position="208"/>
    </location>
</feature>
<proteinExistence type="predicted"/>
<evidence type="ECO:0000313" key="2">
    <source>
        <dbReference type="EMBL" id="KXS16039.1"/>
    </source>
</evidence>
<feature type="region of interest" description="Disordered" evidence="1">
    <location>
        <begin position="538"/>
        <end position="570"/>
    </location>
</feature>
<protein>
    <submittedName>
        <fullName evidence="2">Uncharacterized protein</fullName>
    </submittedName>
</protein>
<feature type="compositionally biased region" description="Low complexity" evidence="1">
    <location>
        <begin position="554"/>
        <end position="570"/>
    </location>
</feature>
<evidence type="ECO:0000313" key="3">
    <source>
        <dbReference type="Proteomes" id="UP000070544"/>
    </source>
</evidence>
<name>A0A139AH62_GONPJ</name>
<dbReference type="OrthoDB" id="10668001at2759"/>
<gene>
    <name evidence="2" type="ORF">M427DRAFT_69698</name>
</gene>
<evidence type="ECO:0000256" key="1">
    <source>
        <dbReference type="SAM" id="MobiDB-lite"/>
    </source>
</evidence>
<feature type="compositionally biased region" description="Pro residues" evidence="1">
    <location>
        <begin position="129"/>
        <end position="138"/>
    </location>
</feature>
<dbReference type="EMBL" id="KQ965758">
    <property type="protein sequence ID" value="KXS16039.1"/>
    <property type="molecule type" value="Genomic_DNA"/>
</dbReference>
<feature type="compositionally biased region" description="Acidic residues" evidence="1">
    <location>
        <begin position="627"/>
        <end position="636"/>
    </location>
</feature>